<organism evidence="2 3">
    <name type="scientific">Desulfuribacillus stibiiarsenatis</name>
    <dbReference type="NCBI Taxonomy" id="1390249"/>
    <lineage>
        <taxon>Bacteria</taxon>
        <taxon>Bacillati</taxon>
        <taxon>Bacillota</taxon>
        <taxon>Desulfuribacillia</taxon>
        <taxon>Desulfuribacillales</taxon>
        <taxon>Desulfuribacillaceae</taxon>
        <taxon>Desulfuribacillus</taxon>
    </lineage>
</organism>
<dbReference type="OrthoDB" id="9807212at2"/>
<dbReference type="PANTHER" id="PTHR43245:SF13">
    <property type="entry name" value="UDP-D-APIOSE_UDP-D-XYLOSE SYNTHASE 2"/>
    <property type="match status" value="1"/>
</dbReference>
<proteinExistence type="predicted"/>
<reference evidence="2 3" key="1">
    <citation type="submission" date="2016-09" db="EMBL/GenBank/DDBJ databases">
        <title>Desulfuribacillus arsenicus sp. nov., an obligately anaerobic, dissimilatory arsenic- and antimonate-reducing bacterium isolated from anoxic sediments.</title>
        <authorList>
            <person name="Abin C.A."/>
            <person name="Hollibaugh J.T."/>
        </authorList>
    </citation>
    <scope>NUCLEOTIDE SEQUENCE [LARGE SCALE GENOMIC DNA]</scope>
    <source>
        <strain evidence="2 3">MLFW-2</strain>
    </source>
</reference>
<dbReference type="InterPro" id="IPR050177">
    <property type="entry name" value="Lipid_A_modif_metabolic_enz"/>
</dbReference>
<name>A0A1E5L609_9FIRM</name>
<dbReference type="Proteomes" id="UP000095255">
    <property type="component" value="Unassembled WGS sequence"/>
</dbReference>
<evidence type="ECO:0000313" key="3">
    <source>
        <dbReference type="Proteomes" id="UP000095255"/>
    </source>
</evidence>
<gene>
    <name evidence="2" type="ORF">BHU72_05305</name>
</gene>
<dbReference type="STRING" id="1390249.BHU72_05305"/>
<dbReference type="SUPFAM" id="SSF51735">
    <property type="entry name" value="NAD(P)-binding Rossmann-fold domains"/>
    <property type="match status" value="1"/>
</dbReference>
<dbReference type="EMBL" id="MJAT01000022">
    <property type="protein sequence ID" value="OEH85504.1"/>
    <property type="molecule type" value="Genomic_DNA"/>
</dbReference>
<dbReference type="Pfam" id="PF01370">
    <property type="entry name" value="Epimerase"/>
    <property type="match status" value="1"/>
</dbReference>
<protein>
    <submittedName>
        <fullName evidence="2">NAD-dependent epimerase</fullName>
    </submittedName>
</protein>
<keyword evidence="3" id="KW-1185">Reference proteome</keyword>
<dbReference type="InterPro" id="IPR001509">
    <property type="entry name" value="Epimerase_deHydtase"/>
</dbReference>
<dbReference type="AlphaFoldDB" id="A0A1E5L609"/>
<dbReference type="PANTHER" id="PTHR43245">
    <property type="entry name" value="BIFUNCTIONAL POLYMYXIN RESISTANCE PROTEIN ARNA"/>
    <property type="match status" value="1"/>
</dbReference>
<dbReference type="Gene3D" id="3.40.50.720">
    <property type="entry name" value="NAD(P)-binding Rossmann-like Domain"/>
    <property type="match status" value="1"/>
</dbReference>
<comment type="caution">
    <text evidence="2">The sequence shown here is derived from an EMBL/GenBank/DDBJ whole genome shotgun (WGS) entry which is preliminary data.</text>
</comment>
<dbReference type="InterPro" id="IPR036291">
    <property type="entry name" value="NAD(P)-bd_dom_sf"/>
</dbReference>
<evidence type="ECO:0000259" key="1">
    <source>
        <dbReference type="Pfam" id="PF01370"/>
    </source>
</evidence>
<accession>A0A1E5L609</accession>
<feature type="domain" description="NAD-dependent epimerase/dehydratase" evidence="1">
    <location>
        <begin position="3"/>
        <end position="205"/>
    </location>
</feature>
<sequence>MNVIVFGGSGFLGSHVADALSDRGYQVAIFDLQASPFLRADQTMIIGNILDRAQVIEAIKGFDYVYNFAGLASLDDATTEPIKTVELNIMGNVHIMEASVFHQVKRFVYASSIYVYSQKGGFYRCSKQASELYIEEFNRKYNLNYTVLRYGTLYGTRADERNSIYKYLQQALLEKKLVCNNPEEMREYIHVKDAANLSVDILDDQFNNRHIILTGHNHMKVKEMMMIIKEILNDDVELNFSNTDNLGGDHYSYTPYSYSPKIGQKLLGNCYTDIGQGLLECLEDIDINLKRR</sequence>
<evidence type="ECO:0000313" key="2">
    <source>
        <dbReference type="EMBL" id="OEH85504.1"/>
    </source>
</evidence>